<feature type="non-terminal residue" evidence="1">
    <location>
        <position position="45"/>
    </location>
</feature>
<name>A0A317Z4Z6_STAPS</name>
<dbReference type="AlphaFoldDB" id="A0A317Z4Z6"/>
<protein>
    <submittedName>
        <fullName evidence="1">Alpha/beta hydrolase</fullName>
    </submittedName>
</protein>
<evidence type="ECO:0000313" key="1">
    <source>
        <dbReference type="EMBL" id="PWZ94118.1"/>
    </source>
</evidence>
<sequence>MKTYVEQDGRTIQKHYLTLNGHRQGIIIESRGTDKPILLVVHGGP</sequence>
<proteinExistence type="predicted"/>
<comment type="caution">
    <text evidence="1">The sequence shown here is derived from an EMBL/GenBank/DDBJ whole genome shotgun (WGS) entry which is preliminary data.</text>
</comment>
<dbReference type="EMBL" id="QEIV01002172">
    <property type="protein sequence ID" value="PWZ94118.1"/>
    <property type="molecule type" value="Genomic_DNA"/>
</dbReference>
<accession>A0A317Z4Z6</accession>
<gene>
    <name evidence="1" type="ORF">DD924_18125</name>
</gene>
<reference evidence="1 2" key="1">
    <citation type="journal article" date="2018" name="Vet. Microbiol.">
        <title>Clonal diversity and geographic distribution of methicillin-resistant Staphylococcus pseudintermedius from Australian animals: Discovery of novel sequence types.</title>
        <authorList>
            <person name="Worthing K.A."/>
            <person name="Abraham S."/>
            <person name="Coombs G.W."/>
            <person name="Pang S."/>
            <person name="Saputra S."/>
            <person name="Jordan D."/>
            <person name="Trott D.J."/>
            <person name="Norris J.M."/>
        </authorList>
    </citation>
    <scope>NUCLEOTIDE SEQUENCE [LARGE SCALE GENOMIC DNA]</scope>
    <source>
        <strain evidence="1 2">ST71 3</strain>
    </source>
</reference>
<dbReference type="GO" id="GO:0016787">
    <property type="term" value="F:hydrolase activity"/>
    <property type="evidence" value="ECO:0007669"/>
    <property type="project" value="UniProtKB-KW"/>
</dbReference>
<keyword evidence="1" id="KW-0378">Hydrolase</keyword>
<evidence type="ECO:0000313" key="2">
    <source>
        <dbReference type="Proteomes" id="UP000246351"/>
    </source>
</evidence>
<dbReference type="Proteomes" id="UP000246351">
    <property type="component" value="Unassembled WGS sequence"/>
</dbReference>
<organism evidence="1 2">
    <name type="scientific">Staphylococcus pseudintermedius</name>
    <dbReference type="NCBI Taxonomy" id="283734"/>
    <lineage>
        <taxon>Bacteria</taxon>
        <taxon>Bacillati</taxon>
        <taxon>Bacillota</taxon>
        <taxon>Bacilli</taxon>
        <taxon>Bacillales</taxon>
        <taxon>Staphylococcaceae</taxon>
        <taxon>Staphylococcus</taxon>
        <taxon>Staphylococcus intermedius group</taxon>
    </lineage>
</organism>